<keyword evidence="3" id="KW-1185">Reference proteome</keyword>
<keyword evidence="1" id="KW-0472">Membrane</keyword>
<gene>
    <name evidence="2" type="ORF">QR721_01530</name>
</gene>
<feature type="transmembrane region" description="Helical" evidence="1">
    <location>
        <begin position="5"/>
        <end position="24"/>
    </location>
</feature>
<evidence type="ECO:0000313" key="3">
    <source>
        <dbReference type="Proteomes" id="UP001180087"/>
    </source>
</evidence>
<evidence type="ECO:0008006" key="4">
    <source>
        <dbReference type="Google" id="ProtNLM"/>
    </source>
</evidence>
<feature type="transmembrane region" description="Helical" evidence="1">
    <location>
        <begin position="81"/>
        <end position="107"/>
    </location>
</feature>
<name>A0ABY9KW28_9BACI</name>
<organism evidence="2 3">
    <name type="scientific">Aciduricibacillus chroicocephali</name>
    <dbReference type="NCBI Taxonomy" id="3054939"/>
    <lineage>
        <taxon>Bacteria</taxon>
        <taxon>Bacillati</taxon>
        <taxon>Bacillota</taxon>
        <taxon>Bacilli</taxon>
        <taxon>Bacillales</taxon>
        <taxon>Bacillaceae</taxon>
        <taxon>Aciduricibacillus</taxon>
    </lineage>
</organism>
<feature type="transmembrane region" description="Helical" evidence="1">
    <location>
        <begin position="206"/>
        <end position="235"/>
    </location>
</feature>
<evidence type="ECO:0000256" key="1">
    <source>
        <dbReference type="SAM" id="Phobius"/>
    </source>
</evidence>
<feature type="transmembrane region" description="Helical" evidence="1">
    <location>
        <begin position="127"/>
        <end position="148"/>
    </location>
</feature>
<feature type="transmembrane region" description="Helical" evidence="1">
    <location>
        <begin position="155"/>
        <end position="173"/>
    </location>
</feature>
<proteinExistence type="predicted"/>
<evidence type="ECO:0000313" key="2">
    <source>
        <dbReference type="EMBL" id="WLV24946.1"/>
    </source>
</evidence>
<dbReference type="RefSeq" id="WP_348028489.1">
    <property type="nucleotide sequence ID" value="NZ_CP129113.1"/>
</dbReference>
<protein>
    <recommendedName>
        <fullName evidence="4">ABC transporter permease</fullName>
    </recommendedName>
</protein>
<keyword evidence="1" id="KW-1133">Transmembrane helix</keyword>
<dbReference type="EMBL" id="CP129113">
    <property type="protein sequence ID" value="WLV24946.1"/>
    <property type="molecule type" value="Genomic_DNA"/>
</dbReference>
<keyword evidence="1" id="KW-0812">Transmembrane</keyword>
<sequence>MRTEICLGLGFYNASLIVLPLILQKTLARDTLLHDLVVGMSFITVLLGVFIPTVVMIWLLHHDMKHPDVWLHTPASSVKLFAVKVFLSALTGIAMIILTEIIVTLTYFNSNASYGFSEMIGIELNLLAILAYLSLSAAFMGLIFWVLYQLLRPHLGKVSLVLTIILYCLYMYGYSKFQETDLYKSVFKMKGLDIGVFTYKSGDFEFIASGFLSIGDLLFDLFLNIALVTLAIILFNKKVRC</sequence>
<dbReference type="Proteomes" id="UP001180087">
    <property type="component" value="Chromosome"/>
</dbReference>
<reference evidence="2" key="1">
    <citation type="submission" date="2023-06" db="EMBL/GenBank/DDBJ databases">
        <title>A Treasure from Seagulls: Isolation and Description of Aciduricobacillus qingdaonensis gen. nov., sp. nov., a Rare Obligately Uric Acid-utilizing Member in the Family Bacillaceae.</title>
        <authorList>
            <person name="Liu W."/>
            <person name="Wang B."/>
        </authorList>
    </citation>
    <scope>NUCLEOTIDE SEQUENCE</scope>
    <source>
        <strain evidence="2">44XB</strain>
    </source>
</reference>
<accession>A0ABY9KW28</accession>
<feature type="transmembrane region" description="Helical" evidence="1">
    <location>
        <begin position="36"/>
        <end position="60"/>
    </location>
</feature>